<dbReference type="STRING" id="443610.VE25_13575"/>
<dbReference type="GO" id="GO:0005829">
    <property type="term" value="C:cytosol"/>
    <property type="evidence" value="ECO:0007669"/>
    <property type="project" value="TreeGrafter"/>
</dbReference>
<dbReference type="AlphaFoldDB" id="A0A0F5FT28"/>
<dbReference type="GO" id="GO:0019262">
    <property type="term" value="P:N-acetylneuraminate catabolic process"/>
    <property type="evidence" value="ECO:0007669"/>
    <property type="project" value="TreeGrafter"/>
</dbReference>
<dbReference type="PANTHER" id="PTHR42849:SF1">
    <property type="entry name" value="N-ACETYLNEURAMINATE LYASE"/>
    <property type="match status" value="1"/>
</dbReference>
<evidence type="ECO:0000256" key="2">
    <source>
        <dbReference type="PIRNR" id="PIRNR001365"/>
    </source>
</evidence>
<protein>
    <submittedName>
        <fullName evidence="4">N-acetylneuraminate lyase</fullName>
    </submittedName>
</protein>
<dbReference type="GO" id="GO:0008747">
    <property type="term" value="F:N-acetylneuraminate lyase activity"/>
    <property type="evidence" value="ECO:0007669"/>
    <property type="project" value="TreeGrafter"/>
</dbReference>
<dbReference type="SUPFAM" id="SSF51569">
    <property type="entry name" value="Aldolase"/>
    <property type="match status" value="1"/>
</dbReference>
<evidence type="ECO:0000313" key="5">
    <source>
        <dbReference type="Proteomes" id="UP000033632"/>
    </source>
</evidence>
<comment type="caution">
    <text evidence="4">The sequence shown here is derived from an EMBL/GenBank/DDBJ whole genome shotgun (WGS) entry which is preliminary data.</text>
</comment>
<dbReference type="Gene3D" id="3.20.20.70">
    <property type="entry name" value="Aldolase class I"/>
    <property type="match status" value="1"/>
</dbReference>
<dbReference type="PIRSF" id="PIRSF001365">
    <property type="entry name" value="DHDPS"/>
    <property type="match status" value="1"/>
</dbReference>
<gene>
    <name evidence="4" type="ORF">VE25_13575</name>
</gene>
<dbReference type="Pfam" id="PF00701">
    <property type="entry name" value="DHDPS"/>
    <property type="match status" value="1"/>
</dbReference>
<reference evidence="4 5" key="1">
    <citation type="submission" date="2015-03" db="EMBL/GenBank/DDBJ databases">
        <authorList>
            <person name="Hassan Y.I."/>
            <person name="Lepp D."/>
            <person name="Li X.-Z."/>
            <person name="Zhou T."/>
        </authorList>
    </citation>
    <scope>NUCLEOTIDE SEQUENCE [LARGE SCALE GENOMIC DNA]</scope>
    <source>
        <strain evidence="4 5">BD-c194</strain>
    </source>
</reference>
<dbReference type="SMART" id="SM01130">
    <property type="entry name" value="DHDPS"/>
    <property type="match status" value="1"/>
</dbReference>
<keyword evidence="1 2" id="KW-0456">Lyase</keyword>
<feature type="active site" description="Proton donor/acceptor" evidence="3">
    <location>
        <position position="149"/>
    </location>
</feature>
<evidence type="ECO:0000313" key="4">
    <source>
        <dbReference type="EMBL" id="KKB11337.1"/>
    </source>
</evidence>
<feature type="active site" description="Schiff-base intermediate with substrate" evidence="3">
    <location>
        <position position="177"/>
    </location>
</feature>
<proteinExistence type="inferred from homology"/>
<name>A0A0F5FT28_9HYPH</name>
<dbReference type="Proteomes" id="UP000033632">
    <property type="component" value="Unassembled WGS sequence"/>
</dbReference>
<dbReference type="PATRIC" id="fig|443610.3.peg.957"/>
<evidence type="ECO:0000256" key="3">
    <source>
        <dbReference type="PIRSR" id="PIRSR001365-1"/>
    </source>
</evidence>
<dbReference type="OrthoDB" id="9778880at2"/>
<dbReference type="EMBL" id="JZEX01000119">
    <property type="protein sequence ID" value="KKB11337.1"/>
    <property type="molecule type" value="Genomic_DNA"/>
</dbReference>
<dbReference type="PANTHER" id="PTHR42849">
    <property type="entry name" value="N-ACETYLNEURAMINATE LYASE"/>
    <property type="match status" value="1"/>
</dbReference>
<evidence type="ECO:0000256" key="1">
    <source>
        <dbReference type="ARBA" id="ARBA00023239"/>
    </source>
</evidence>
<sequence length="317" mass="34464">MEAAKFERRDGRWGAVRGNWATLLLPIAEDDSIDFSRLADEMDTLVAAGVDGVYSNGTAGEFHNQTEAEFDAIQQMLADRCGAASVPFVIGACQPDPRVSLERVRRAAALRPEAIQVILPDWWPVTMPEAQDFLDLAAQAAGTVPLILYHPPHAKRVFAPEQLAEILAPFPNVVGIKMGDGDADWYAQARRHLGDIGIYVPGHHLATGVSEGVAAGAFSNVACLSPSGAQRWTQLMATDLEAALGIERKLRSFFDTHIVPFGRVHGYSNAALDKLLAAIGGWADVGTRLRRPYRWIDPQVVPALRREARAALPEIMG</sequence>
<dbReference type="CDD" id="cd00408">
    <property type="entry name" value="DHDPS-like"/>
    <property type="match status" value="1"/>
</dbReference>
<dbReference type="InterPro" id="IPR013785">
    <property type="entry name" value="Aldolase_TIM"/>
</dbReference>
<dbReference type="InterPro" id="IPR002220">
    <property type="entry name" value="DapA-like"/>
</dbReference>
<dbReference type="RefSeq" id="WP_046109162.1">
    <property type="nucleotide sequence ID" value="NZ_JZEX01000119.1"/>
</dbReference>
<keyword evidence="5" id="KW-1185">Reference proteome</keyword>
<accession>A0A0F5FT28</accession>
<comment type="similarity">
    <text evidence="2">Belongs to the DapA family.</text>
</comment>
<organism evidence="4 5">
    <name type="scientific">Devosia geojensis</name>
    <dbReference type="NCBI Taxonomy" id="443610"/>
    <lineage>
        <taxon>Bacteria</taxon>
        <taxon>Pseudomonadati</taxon>
        <taxon>Pseudomonadota</taxon>
        <taxon>Alphaproteobacteria</taxon>
        <taxon>Hyphomicrobiales</taxon>
        <taxon>Devosiaceae</taxon>
        <taxon>Devosia</taxon>
    </lineage>
</organism>